<comment type="caution">
    <text evidence="2">The sequence shown here is derived from an EMBL/GenBank/DDBJ whole genome shotgun (WGS) entry which is preliminary data.</text>
</comment>
<name>A0A3A1QU83_9BACI</name>
<proteinExistence type="predicted"/>
<organism evidence="2 3">
    <name type="scientific">Bacillus salacetis</name>
    <dbReference type="NCBI Taxonomy" id="2315464"/>
    <lineage>
        <taxon>Bacteria</taxon>
        <taxon>Bacillati</taxon>
        <taxon>Bacillota</taxon>
        <taxon>Bacilli</taxon>
        <taxon>Bacillales</taxon>
        <taxon>Bacillaceae</taxon>
        <taxon>Bacillus</taxon>
    </lineage>
</organism>
<gene>
    <name evidence="2" type="ORF">D3H55_19100</name>
</gene>
<dbReference type="EMBL" id="QXIR01000033">
    <property type="protein sequence ID" value="RIW29371.1"/>
    <property type="molecule type" value="Genomic_DNA"/>
</dbReference>
<dbReference type="Proteomes" id="UP000265801">
    <property type="component" value="Unassembled WGS sequence"/>
</dbReference>
<reference evidence="2 3" key="1">
    <citation type="submission" date="2018-09" db="EMBL/GenBank/DDBJ databases">
        <title>Bacillus saliacetes sp. nov., isolated from Thai shrimp paste (Ka-pi).</title>
        <authorList>
            <person name="Daroonpunt R."/>
            <person name="Tanasupawat S."/>
            <person name="Yiamsombut S."/>
        </authorList>
    </citation>
    <scope>NUCLEOTIDE SEQUENCE [LARGE SCALE GENOMIC DNA]</scope>
    <source>
        <strain evidence="2 3">SKP7-4</strain>
    </source>
</reference>
<evidence type="ECO:0000313" key="2">
    <source>
        <dbReference type="EMBL" id="RIW29371.1"/>
    </source>
</evidence>
<feature type="transmembrane region" description="Helical" evidence="1">
    <location>
        <begin position="39"/>
        <end position="57"/>
    </location>
</feature>
<evidence type="ECO:0000256" key="1">
    <source>
        <dbReference type="SAM" id="Phobius"/>
    </source>
</evidence>
<protein>
    <submittedName>
        <fullName evidence="2">Uncharacterized protein</fullName>
    </submittedName>
</protein>
<keyword evidence="1" id="KW-0472">Membrane</keyword>
<keyword evidence="1" id="KW-0812">Transmembrane</keyword>
<dbReference type="RefSeq" id="WP_119548898.1">
    <property type="nucleotide sequence ID" value="NZ_QXIR01000033.1"/>
</dbReference>
<sequence>MGIIAIITLIFMIPFLWVIWSASDVKSGKREKIEWKKPAGLLIIMLLISGIVNWYFYSSYQLAFFSNLFENMIGLMITGAFLIILSIINIVVSILYRGAPKSIHNPKAIWIFTGVFCLTFLLLFTWVFPFAQKASYVNKIETAMDALAETEADKEFTVLFMNSEKDCIRRRTNSCAGEEYNNFFFVKNNLDEQKEVQVRIRALDYDKKELKIVESVIMTLDAGELRLVETEETLENSSVWSKYSFQTEHQTHFYESMFRFRDVE</sequence>
<feature type="transmembrane region" description="Helical" evidence="1">
    <location>
        <begin position="6"/>
        <end position="27"/>
    </location>
</feature>
<accession>A0A3A1QU83</accession>
<feature type="transmembrane region" description="Helical" evidence="1">
    <location>
        <begin position="108"/>
        <end position="128"/>
    </location>
</feature>
<dbReference type="OrthoDB" id="2966528at2"/>
<keyword evidence="3" id="KW-1185">Reference proteome</keyword>
<feature type="transmembrane region" description="Helical" evidence="1">
    <location>
        <begin position="72"/>
        <end position="96"/>
    </location>
</feature>
<keyword evidence="1" id="KW-1133">Transmembrane helix</keyword>
<dbReference type="AlphaFoldDB" id="A0A3A1QU83"/>
<evidence type="ECO:0000313" key="3">
    <source>
        <dbReference type="Proteomes" id="UP000265801"/>
    </source>
</evidence>